<dbReference type="InterPro" id="IPR025997">
    <property type="entry name" value="SBP_2_dom"/>
</dbReference>
<dbReference type="EMBL" id="FUYH01000011">
    <property type="protein sequence ID" value="SKA91265.1"/>
    <property type="molecule type" value="Genomic_DNA"/>
</dbReference>
<comment type="subcellular location">
    <subcellularLocation>
        <location evidence="1">Cell envelope</location>
    </subcellularLocation>
</comment>
<dbReference type="OrthoDB" id="569491at2"/>
<proteinExistence type="inferred from homology"/>
<organism evidence="5 6">
    <name type="scientific">Caloramator quimbayensis</name>
    <dbReference type="NCBI Taxonomy" id="1147123"/>
    <lineage>
        <taxon>Bacteria</taxon>
        <taxon>Bacillati</taxon>
        <taxon>Bacillota</taxon>
        <taxon>Clostridia</taxon>
        <taxon>Eubacteriales</taxon>
        <taxon>Clostridiaceae</taxon>
        <taxon>Caloramator</taxon>
    </lineage>
</organism>
<evidence type="ECO:0000256" key="2">
    <source>
        <dbReference type="ARBA" id="ARBA00007639"/>
    </source>
</evidence>
<evidence type="ECO:0000256" key="1">
    <source>
        <dbReference type="ARBA" id="ARBA00004196"/>
    </source>
</evidence>
<dbReference type="Gene3D" id="3.40.50.2300">
    <property type="match status" value="2"/>
</dbReference>
<feature type="domain" description="Periplasmic binding protein" evidence="4">
    <location>
        <begin position="38"/>
        <end position="297"/>
    </location>
</feature>
<evidence type="ECO:0000256" key="3">
    <source>
        <dbReference type="ARBA" id="ARBA00022729"/>
    </source>
</evidence>
<dbReference type="GO" id="GO:0030313">
    <property type="term" value="C:cell envelope"/>
    <property type="evidence" value="ECO:0007669"/>
    <property type="project" value="UniProtKB-SubCell"/>
</dbReference>
<dbReference type="PANTHER" id="PTHR46847:SF1">
    <property type="entry name" value="D-ALLOSE-BINDING PERIPLASMIC PROTEIN-RELATED"/>
    <property type="match status" value="1"/>
</dbReference>
<dbReference type="InterPro" id="IPR028082">
    <property type="entry name" value="Peripla_BP_I"/>
</dbReference>
<dbReference type="GO" id="GO:0030246">
    <property type="term" value="F:carbohydrate binding"/>
    <property type="evidence" value="ECO:0007669"/>
    <property type="project" value="UniProtKB-ARBA"/>
</dbReference>
<reference evidence="6" key="1">
    <citation type="submission" date="2017-02" db="EMBL/GenBank/DDBJ databases">
        <authorList>
            <person name="Varghese N."/>
            <person name="Submissions S."/>
        </authorList>
    </citation>
    <scope>NUCLEOTIDE SEQUENCE [LARGE SCALE GENOMIC DNA]</scope>
    <source>
        <strain evidence="6">USBA 833</strain>
    </source>
</reference>
<evidence type="ECO:0000313" key="5">
    <source>
        <dbReference type="EMBL" id="SKA91265.1"/>
    </source>
</evidence>
<dbReference type="PANTHER" id="PTHR46847">
    <property type="entry name" value="D-ALLOSE-BINDING PERIPLASMIC PROTEIN-RELATED"/>
    <property type="match status" value="1"/>
</dbReference>
<dbReference type="Pfam" id="PF13407">
    <property type="entry name" value="Peripla_BP_4"/>
    <property type="match status" value="1"/>
</dbReference>
<keyword evidence="3" id="KW-0732">Signal</keyword>
<dbReference type="AlphaFoldDB" id="A0A1T4XQA1"/>
<evidence type="ECO:0000313" key="6">
    <source>
        <dbReference type="Proteomes" id="UP000190105"/>
    </source>
</evidence>
<dbReference type="SUPFAM" id="SSF53822">
    <property type="entry name" value="Periplasmic binding protein-like I"/>
    <property type="match status" value="1"/>
</dbReference>
<dbReference type="RefSeq" id="WP_078696681.1">
    <property type="nucleotide sequence ID" value="NZ_FUYH01000011.1"/>
</dbReference>
<accession>A0A1T4XQA1</accession>
<comment type="similarity">
    <text evidence="2">Belongs to the bacterial solute-binding protein 2 family.</text>
</comment>
<gene>
    <name evidence="5" type="ORF">SAMN05443428_11134</name>
</gene>
<evidence type="ECO:0000259" key="4">
    <source>
        <dbReference type="Pfam" id="PF13407"/>
    </source>
</evidence>
<protein>
    <submittedName>
        <fullName evidence="5">Ribose transport system substrate-binding protein</fullName>
    </submittedName>
</protein>
<name>A0A1T4XQA1_9CLOT</name>
<dbReference type="Proteomes" id="UP000190105">
    <property type="component" value="Unassembled WGS sequence"/>
</dbReference>
<sequence length="328" mass="36691">MKYKISILLILFILILSESCMVNKSTSSNFINNKRKNIVFISKMSYGYHWATVKQGAIAASKEFNVDIDFAAPDLEENVEEQIKLVNNVIDNNDKTVNAIVLAASDYDELVDVIEKVYDKNIPVIVIDSEVNTSKISSNIITDNFEAGKKMGNILVDICGKKAKIAIMSFIKGSRNAKQREDGLISIIAKYPDIKLISKEYCYSDTSLACNLTKKLLLENEDIDGIVALNDISSEGVALAVDEMKLGGKVKVIAYDSTTQELHYLEKGVIQALVIENPFSIGYLGVKFAVDKLNGKKIPSKYLMETKVIDKNNMYLPENQRMLFPFVW</sequence>
<dbReference type="CDD" id="cd20006">
    <property type="entry name" value="PBP1_ABC_sugar_binding-like"/>
    <property type="match status" value="1"/>
</dbReference>
<keyword evidence="6" id="KW-1185">Reference proteome</keyword>
<dbReference type="STRING" id="1147123.SAMN05443428_11134"/>